<dbReference type="InterPro" id="IPR001128">
    <property type="entry name" value="Cyt_P450"/>
</dbReference>
<keyword evidence="2" id="KW-0479">Metal-binding</keyword>
<dbReference type="OrthoDB" id="6286196at2759"/>
<comment type="caution">
    <text evidence="4">The sequence shown here is derived from an EMBL/GenBank/DDBJ whole genome shotgun (WGS) entry which is preliminary data.</text>
</comment>
<evidence type="ECO:0000256" key="2">
    <source>
        <dbReference type="ARBA" id="ARBA00022723"/>
    </source>
</evidence>
<dbReference type="PANTHER" id="PTHR24300:SF397">
    <property type="entry name" value="CYTOCHROME P450 2U1"/>
    <property type="match status" value="1"/>
</dbReference>
<dbReference type="InterPro" id="IPR050182">
    <property type="entry name" value="Cytochrome_P450_fam2"/>
</dbReference>
<dbReference type="InterPro" id="IPR036396">
    <property type="entry name" value="Cyt_P450_sf"/>
</dbReference>
<dbReference type="SUPFAM" id="SSF48264">
    <property type="entry name" value="Cytochrome P450"/>
    <property type="match status" value="1"/>
</dbReference>
<dbReference type="GO" id="GO:0016712">
    <property type="term" value="F:oxidoreductase activity, acting on paired donors, with incorporation or reduction of molecular oxygen, reduced flavin or flavoprotein as one donor, and incorporation of one atom of oxygen"/>
    <property type="evidence" value="ECO:0007669"/>
    <property type="project" value="TreeGrafter"/>
</dbReference>
<comment type="similarity">
    <text evidence="1">Belongs to the cytochrome P450 family.</text>
</comment>
<reference evidence="4" key="1">
    <citation type="submission" date="2022-03" db="EMBL/GenBank/DDBJ databases">
        <authorList>
            <person name="Martin C."/>
        </authorList>
    </citation>
    <scope>NUCLEOTIDE SEQUENCE</scope>
</reference>
<dbReference type="PRINTS" id="PR00463">
    <property type="entry name" value="EP450I"/>
</dbReference>
<accession>A0A8J1UVT5</accession>
<evidence type="ECO:0000313" key="4">
    <source>
        <dbReference type="EMBL" id="CAH1778966.1"/>
    </source>
</evidence>
<dbReference type="Gene3D" id="1.10.630.10">
    <property type="entry name" value="Cytochrome P450"/>
    <property type="match status" value="1"/>
</dbReference>
<protein>
    <submittedName>
        <fullName evidence="4">Uncharacterized protein</fullName>
    </submittedName>
</protein>
<dbReference type="GO" id="GO:0005737">
    <property type="term" value="C:cytoplasm"/>
    <property type="evidence" value="ECO:0007669"/>
    <property type="project" value="TreeGrafter"/>
</dbReference>
<dbReference type="GO" id="GO:0020037">
    <property type="term" value="F:heme binding"/>
    <property type="evidence" value="ECO:0007669"/>
    <property type="project" value="InterPro"/>
</dbReference>
<feature type="non-terminal residue" evidence="4">
    <location>
        <position position="314"/>
    </location>
</feature>
<sequence>MVTSVLMFVWTNWVSSLMTVTLLTLITIKYLDSRRWKLPPGPFAWPVIGNASIFKATPEDNSGAKRVLALTKKYSSDIVSIKLGTQQAVVMHNINDVKEAYAKEIFNDRPDGVRLGFKGILGNDGQQWKEQRRFALHTLRDFGLGKNRMEAVIQSELDYFVTEISRHNGDPFDPTDLVSNVTANIISYLVFGHRFEYDDAEFQEMIQMVCQLFQYGRKVFLGNMVPLIKLFPYYTQGKAKLDQSLDRLFNGIYKPEFEQHLKEYDPNNIEDYVSAFIKEMKQHENSTEQHWFTEEQLLYNIGDLFQAGTDTTAG</sequence>
<dbReference type="GO" id="GO:0005506">
    <property type="term" value="F:iron ion binding"/>
    <property type="evidence" value="ECO:0007669"/>
    <property type="project" value="InterPro"/>
</dbReference>
<evidence type="ECO:0000256" key="3">
    <source>
        <dbReference type="ARBA" id="ARBA00023004"/>
    </source>
</evidence>
<evidence type="ECO:0000313" key="5">
    <source>
        <dbReference type="Proteomes" id="UP000749559"/>
    </source>
</evidence>
<dbReference type="PANTHER" id="PTHR24300">
    <property type="entry name" value="CYTOCHROME P450 508A4-RELATED"/>
    <property type="match status" value="1"/>
</dbReference>
<dbReference type="EMBL" id="CAIIXF020000003">
    <property type="protein sequence ID" value="CAH1778966.1"/>
    <property type="molecule type" value="Genomic_DNA"/>
</dbReference>
<dbReference type="Proteomes" id="UP000749559">
    <property type="component" value="Unassembled WGS sequence"/>
</dbReference>
<organism evidence="4 5">
    <name type="scientific">Owenia fusiformis</name>
    <name type="common">Polychaete worm</name>
    <dbReference type="NCBI Taxonomy" id="6347"/>
    <lineage>
        <taxon>Eukaryota</taxon>
        <taxon>Metazoa</taxon>
        <taxon>Spiralia</taxon>
        <taxon>Lophotrochozoa</taxon>
        <taxon>Annelida</taxon>
        <taxon>Polychaeta</taxon>
        <taxon>Sedentaria</taxon>
        <taxon>Canalipalpata</taxon>
        <taxon>Sabellida</taxon>
        <taxon>Oweniida</taxon>
        <taxon>Oweniidae</taxon>
        <taxon>Owenia</taxon>
    </lineage>
</organism>
<dbReference type="GO" id="GO:0008395">
    <property type="term" value="F:steroid hydroxylase activity"/>
    <property type="evidence" value="ECO:0007669"/>
    <property type="project" value="TreeGrafter"/>
</dbReference>
<dbReference type="GO" id="GO:0006805">
    <property type="term" value="P:xenobiotic metabolic process"/>
    <property type="evidence" value="ECO:0007669"/>
    <property type="project" value="TreeGrafter"/>
</dbReference>
<dbReference type="AlphaFoldDB" id="A0A8J1UVT5"/>
<dbReference type="InterPro" id="IPR002401">
    <property type="entry name" value="Cyt_P450_E_grp-I"/>
</dbReference>
<name>A0A8J1UVT5_OWEFU</name>
<proteinExistence type="inferred from homology"/>
<keyword evidence="3" id="KW-0408">Iron</keyword>
<dbReference type="GO" id="GO:0006082">
    <property type="term" value="P:organic acid metabolic process"/>
    <property type="evidence" value="ECO:0007669"/>
    <property type="project" value="TreeGrafter"/>
</dbReference>
<keyword evidence="5" id="KW-1185">Reference proteome</keyword>
<evidence type="ECO:0000256" key="1">
    <source>
        <dbReference type="ARBA" id="ARBA00010617"/>
    </source>
</evidence>
<gene>
    <name evidence="4" type="ORF">OFUS_LOCUS5821</name>
</gene>
<dbReference type="Pfam" id="PF00067">
    <property type="entry name" value="p450"/>
    <property type="match status" value="1"/>
</dbReference>